<dbReference type="OrthoDB" id="7165168at2"/>
<dbReference type="InterPro" id="IPR013785">
    <property type="entry name" value="Aldolase_TIM"/>
</dbReference>
<gene>
    <name evidence="4" type="ORF">E0H75_21565</name>
</gene>
<dbReference type="AlphaFoldDB" id="A0A4V2M7V3"/>
<dbReference type="CDD" id="cd04730">
    <property type="entry name" value="NPD_like"/>
    <property type="match status" value="1"/>
</dbReference>
<keyword evidence="4" id="KW-0503">Monooxygenase</keyword>
<dbReference type="Gene3D" id="3.20.20.70">
    <property type="entry name" value="Aldolase class I"/>
    <property type="match status" value="1"/>
</dbReference>
<keyword evidence="1" id="KW-0285">Flavoprotein</keyword>
<name>A0A4V2M7V3_9ACTN</name>
<comment type="caution">
    <text evidence="4">The sequence shown here is derived from an EMBL/GenBank/DDBJ whole genome shotgun (WGS) entry which is preliminary data.</text>
</comment>
<dbReference type="PANTHER" id="PTHR32332:SF20">
    <property type="entry name" value="2-NITROPROPANE DIOXYGENASE-LIKE PROTEIN"/>
    <property type="match status" value="1"/>
</dbReference>
<organism evidence="4 5">
    <name type="scientific">Kribbella capetownensis</name>
    <dbReference type="NCBI Taxonomy" id="1572659"/>
    <lineage>
        <taxon>Bacteria</taxon>
        <taxon>Bacillati</taxon>
        <taxon>Actinomycetota</taxon>
        <taxon>Actinomycetes</taxon>
        <taxon>Propionibacteriales</taxon>
        <taxon>Kribbellaceae</taxon>
        <taxon>Kribbella</taxon>
    </lineage>
</organism>
<dbReference type="InterPro" id="IPR004136">
    <property type="entry name" value="NMO"/>
</dbReference>
<protein>
    <submittedName>
        <fullName evidence="4">Nitronate monooxygenase</fullName>
    </submittedName>
</protein>
<dbReference type="PANTHER" id="PTHR32332">
    <property type="entry name" value="2-NITROPROPANE DIOXYGENASE"/>
    <property type="match status" value="1"/>
</dbReference>
<dbReference type="SUPFAM" id="SSF51412">
    <property type="entry name" value="Inosine monophosphate dehydrogenase (IMPDH)"/>
    <property type="match status" value="1"/>
</dbReference>
<keyword evidence="3" id="KW-0560">Oxidoreductase</keyword>
<reference evidence="4 5" key="1">
    <citation type="submission" date="2019-02" db="EMBL/GenBank/DDBJ databases">
        <title>Kribbella capetownensis sp. nov. and Kribbella speibonae sp. nov., isolated from soil.</title>
        <authorList>
            <person name="Curtis S.M."/>
            <person name="Norton I."/>
            <person name="Everest G.J."/>
            <person name="Meyers P.R."/>
        </authorList>
    </citation>
    <scope>NUCLEOTIDE SEQUENCE [LARGE SCALE GENOMIC DNA]</scope>
    <source>
        <strain evidence="4 5">YM53</strain>
    </source>
</reference>
<dbReference type="GO" id="GO:0018580">
    <property type="term" value="F:nitronate monooxygenase activity"/>
    <property type="evidence" value="ECO:0007669"/>
    <property type="project" value="InterPro"/>
</dbReference>
<evidence type="ECO:0000313" key="4">
    <source>
        <dbReference type="EMBL" id="TCC49122.1"/>
    </source>
</evidence>
<accession>A0A4V2M7V3</accession>
<dbReference type="Pfam" id="PF03060">
    <property type="entry name" value="NMO"/>
    <property type="match status" value="2"/>
</dbReference>
<evidence type="ECO:0000256" key="2">
    <source>
        <dbReference type="ARBA" id="ARBA00022643"/>
    </source>
</evidence>
<dbReference type="Proteomes" id="UP000293342">
    <property type="component" value="Unassembled WGS sequence"/>
</dbReference>
<dbReference type="RefSeq" id="WP_131515394.1">
    <property type="nucleotide sequence ID" value="NZ_SJKD01000004.1"/>
</dbReference>
<keyword evidence="2" id="KW-0288">FMN</keyword>
<proteinExistence type="predicted"/>
<evidence type="ECO:0000256" key="3">
    <source>
        <dbReference type="ARBA" id="ARBA00023002"/>
    </source>
</evidence>
<evidence type="ECO:0000256" key="1">
    <source>
        <dbReference type="ARBA" id="ARBA00022630"/>
    </source>
</evidence>
<sequence length="311" mass="31839">MAILGTRLPIVQAPIGSAVSPELVAAVGEAGALGMLAATWHSPEGLAADIAAVRKLTAAPFGVNLVLDFPIDALLEVALQAEVPVISTFWGEAGQVHERIAAAGATHVHVVGSTEEARHAEGCGVDILVAQGLEAGGHVRGTVGTMSLVPAVVDAVDVPVLAAGGITDRRGMAAALALGASGVWVGTRFVGTRESRAHVVYRRAIVAADAEDAVWTTRFDGGWPDAPHRALRNSSLAADLARDVVAHRADGGPIRRYDDTVPLTGMTGELEALAMYAGQGVGTIRSVQTVAAVVSELAAGMPQSAPTRSNR</sequence>
<evidence type="ECO:0000313" key="5">
    <source>
        <dbReference type="Proteomes" id="UP000293342"/>
    </source>
</evidence>
<dbReference type="EMBL" id="SJKD01000004">
    <property type="protein sequence ID" value="TCC49122.1"/>
    <property type="molecule type" value="Genomic_DNA"/>
</dbReference>
<keyword evidence="5" id="KW-1185">Reference proteome</keyword>